<gene>
    <name evidence="2" type="ORF">MRATA1EN1_LOCUS8437</name>
</gene>
<evidence type="ECO:0000313" key="3">
    <source>
        <dbReference type="Proteomes" id="UP001176941"/>
    </source>
</evidence>
<dbReference type="Proteomes" id="UP001176941">
    <property type="component" value="Chromosome 19"/>
</dbReference>
<evidence type="ECO:0000313" key="2">
    <source>
        <dbReference type="EMBL" id="CAI9159475.1"/>
    </source>
</evidence>
<keyword evidence="3" id="KW-1185">Reference proteome</keyword>
<evidence type="ECO:0000256" key="1">
    <source>
        <dbReference type="SAM" id="Phobius"/>
    </source>
</evidence>
<sequence length="214" mass="23919">MPVFLTFTVQIVLKEKTHQMLLILHFFFILEAFYLSTLSHLLNRKFSLRISCIFFNVFIASLKPKYPILNTYTDTSVPAPFFQVNQGGTISEPLGRMGHLREESGPSVITLLCDHTPKTPSCGLRHPIALCTLDQGPGPECCRSTSGLQIDGRRVPSQLPGPGLVPVVSPRVRGSFSPWLPSFQIAISDWMPECHLLLITREGSLSHVQNLLFF</sequence>
<keyword evidence="1" id="KW-1133">Transmembrane helix</keyword>
<proteinExistence type="predicted"/>
<keyword evidence="1" id="KW-0812">Transmembrane</keyword>
<name>A0ABN8YD58_RANTA</name>
<accession>A0ABN8YD58</accession>
<feature type="transmembrane region" description="Helical" evidence="1">
    <location>
        <begin position="20"/>
        <end position="42"/>
    </location>
</feature>
<dbReference type="EMBL" id="OX459955">
    <property type="protein sequence ID" value="CAI9159475.1"/>
    <property type="molecule type" value="Genomic_DNA"/>
</dbReference>
<organism evidence="2 3">
    <name type="scientific">Rangifer tarandus platyrhynchus</name>
    <name type="common">Svalbard reindeer</name>
    <dbReference type="NCBI Taxonomy" id="3082113"/>
    <lineage>
        <taxon>Eukaryota</taxon>
        <taxon>Metazoa</taxon>
        <taxon>Chordata</taxon>
        <taxon>Craniata</taxon>
        <taxon>Vertebrata</taxon>
        <taxon>Euteleostomi</taxon>
        <taxon>Mammalia</taxon>
        <taxon>Eutheria</taxon>
        <taxon>Laurasiatheria</taxon>
        <taxon>Artiodactyla</taxon>
        <taxon>Ruminantia</taxon>
        <taxon>Pecora</taxon>
        <taxon>Cervidae</taxon>
        <taxon>Odocoileinae</taxon>
        <taxon>Rangifer</taxon>
    </lineage>
</organism>
<keyword evidence="1" id="KW-0472">Membrane</keyword>
<protein>
    <submittedName>
        <fullName evidence="2">Uncharacterized protein</fullName>
    </submittedName>
</protein>
<reference evidence="2" key="1">
    <citation type="submission" date="2023-04" db="EMBL/GenBank/DDBJ databases">
        <authorList>
            <consortium name="ELIXIR-Norway"/>
        </authorList>
    </citation>
    <scope>NUCLEOTIDE SEQUENCE [LARGE SCALE GENOMIC DNA]</scope>
</reference>